<name>A0A0B1TKU5_OESDE</name>
<evidence type="ECO:0000313" key="1">
    <source>
        <dbReference type="EMBL" id="KHJ96457.1"/>
    </source>
</evidence>
<evidence type="ECO:0000313" key="2">
    <source>
        <dbReference type="Proteomes" id="UP000053660"/>
    </source>
</evidence>
<accession>A0A0B1TKU5</accession>
<reference evidence="1 2" key="1">
    <citation type="submission" date="2014-03" db="EMBL/GenBank/DDBJ databases">
        <title>Draft genome of the hookworm Oesophagostomum dentatum.</title>
        <authorList>
            <person name="Mitreva M."/>
        </authorList>
    </citation>
    <scope>NUCLEOTIDE SEQUENCE [LARGE SCALE GENOMIC DNA]</scope>
    <source>
        <strain evidence="1 2">OD-Hann</strain>
    </source>
</reference>
<keyword evidence="2" id="KW-1185">Reference proteome</keyword>
<dbReference type="Proteomes" id="UP000053660">
    <property type="component" value="Unassembled WGS sequence"/>
</dbReference>
<sequence>MRKRHQIYEYVDFIRKVLFPEDALPHNLAIRSHYKNMIDLWLRGAIDYTGQKLYPFDVAVFYNYKDCARELVGYEDYAKMLRERKTEMSLPRCSLFYREYIVSFSDPLLLAYCGDTVTAES</sequence>
<dbReference type="AlphaFoldDB" id="A0A0B1TKU5"/>
<organism evidence="1 2">
    <name type="scientific">Oesophagostomum dentatum</name>
    <name type="common">Nodular worm</name>
    <dbReference type="NCBI Taxonomy" id="61180"/>
    <lineage>
        <taxon>Eukaryota</taxon>
        <taxon>Metazoa</taxon>
        <taxon>Ecdysozoa</taxon>
        <taxon>Nematoda</taxon>
        <taxon>Chromadorea</taxon>
        <taxon>Rhabditida</taxon>
        <taxon>Rhabditina</taxon>
        <taxon>Rhabditomorpha</taxon>
        <taxon>Strongyloidea</taxon>
        <taxon>Strongylidae</taxon>
        <taxon>Oesophagostomum</taxon>
    </lineage>
</organism>
<protein>
    <submittedName>
        <fullName evidence="1">Uncharacterized protein</fullName>
    </submittedName>
</protein>
<dbReference type="EMBL" id="KN549662">
    <property type="protein sequence ID" value="KHJ96457.1"/>
    <property type="molecule type" value="Genomic_DNA"/>
</dbReference>
<gene>
    <name evidence="1" type="ORF">OESDEN_03577</name>
</gene>
<proteinExistence type="predicted"/>